<dbReference type="AlphaFoldDB" id="A0AA45WKG9"/>
<dbReference type="Proteomes" id="UP001157947">
    <property type="component" value="Unassembled WGS sequence"/>
</dbReference>
<gene>
    <name evidence="3" type="ORF">SAMN06264868_10488</name>
</gene>
<keyword evidence="4" id="KW-1185">Reference proteome</keyword>
<dbReference type="CDD" id="cd20736">
    <property type="entry name" value="PoNe_Nuclease"/>
    <property type="match status" value="1"/>
</dbReference>
<dbReference type="InterPro" id="IPR011335">
    <property type="entry name" value="Restrct_endonuc-II-like"/>
</dbReference>
<evidence type="ECO:0000256" key="1">
    <source>
        <dbReference type="ARBA" id="ARBA00006738"/>
    </source>
</evidence>
<dbReference type="GO" id="GO:0003676">
    <property type="term" value="F:nucleic acid binding"/>
    <property type="evidence" value="ECO:0007669"/>
    <property type="project" value="InterPro"/>
</dbReference>
<dbReference type="InterPro" id="IPR011856">
    <property type="entry name" value="tRNA_endonuc-like_dom_sf"/>
</dbReference>
<dbReference type="HAMAP" id="MF_00048">
    <property type="entry name" value="UPF0102"/>
    <property type="match status" value="1"/>
</dbReference>
<keyword evidence="3" id="KW-0540">Nuclease</keyword>
<evidence type="ECO:0000313" key="4">
    <source>
        <dbReference type="Proteomes" id="UP001157947"/>
    </source>
</evidence>
<comment type="caution">
    <text evidence="3">The sequence shown here is derived from an EMBL/GenBank/DDBJ whole genome shotgun (WGS) entry which is preliminary data.</text>
</comment>
<dbReference type="NCBIfam" id="NF009150">
    <property type="entry name" value="PRK12497.1-3"/>
    <property type="match status" value="1"/>
</dbReference>
<dbReference type="InterPro" id="IPR003509">
    <property type="entry name" value="UPF0102_YraN-like"/>
</dbReference>
<dbReference type="PANTHER" id="PTHR34039">
    <property type="entry name" value="UPF0102 PROTEIN YRAN"/>
    <property type="match status" value="1"/>
</dbReference>
<dbReference type="GO" id="GO:0004519">
    <property type="term" value="F:endonuclease activity"/>
    <property type="evidence" value="ECO:0007669"/>
    <property type="project" value="UniProtKB-KW"/>
</dbReference>
<organism evidence="3 4">
    <name type="scientific">Venenivibrio stagnispumantis</name>
    <dbReference type="NCBI Taxonomy" id="407998"/>
    <lineage>
        <taxon>Bacteria</taxon>
        <taxon>Pseudomonadati</taxon>
        <taxon>Aquificota</taxon>
        <taxon>Aquificia</taxon>
        <taxon>Aquificales</taxon>
        <taxon>Hydrogenothermaceae</taxon>
        <taxon>Venenivibrio</taxon>
    </lineage>
</organism>
<dbReference type="RefSeq" id="WP_265134458.1">
    <property type="nucleotide sequence ID" value="NZ_FXTX01000004.1"/>
</dbReference>
<evidence type="ECO:0000313" key="3">
    <source>
        <dbReference type="EMBL" id="SMP06827.1"/>
    </source>
</evidence>
<proteinExistence type="inferred from homology"/>
<dbReference type="NCBIfam" id="TIGR00252">
    <property type="entry name" value="YraN family protein"/>
    <property type="match status" value="1"/>
</dbReference>
<protein>
    <recommendedName>
        <fullName evidence="2">UPF0102 protein SAMN06264868_10488</fullName>
    </recommendedName>
</protein>
<dbReference type="EMBL" id="FXTX01000004">
    <property type="protein sequence ID" value="SMP06827.1"/>
    <property type="molecule type" value="Genomic_DNA"/>
</dbReference>
<dbReference type="PANTHER" id="PTHR34039:SF1">
    <property type="entry name" value="UPF0102 PROTEIN YRAN"/>
    <property type="match status" value="1"/>
</dbReference>
<reference evidence="3" key="1">
    <citation type="submission" date="2017-05" db="EMBL/GenBank/DDBJ databases">
        <authorList>
            <person name="Varghese N."/>
            <person name="Submissions S."/>
        </authorList>
    </citation>
    <scope>NUCLEOTIDE SEQUENCE</scope>
    <source>
        <strain evidence="3">DSM 18763</strain>
    </source>
</reference>
<name>A0AA45WKG9_9AQUI</name>
<evidence type="ECO:0000256" key="2">
    <source>
        <dbReference type="HAMAP-Rule" id="MF_00048"/>
    </source>
</evidence>
<keyword evidence="3" id="KW-0255">Endonuclease</keyword>
<accession>A0AA45WKG9</accession>
<keyword evidence="3" id="KW-0378">Hydrolase</keyword>
<dbReference type="Gene3D" id="3.40.1350.10">
    <property type="match status" value="1"/>
</dbReference>
<comment type="similarity">
    <text evidence="1 2">Belongs to the UPF0102 family.</text>
</comment>
<dbReference type="Pfam" id="PF02021">
    <property type="entry name" value="UPF0102"/>
    <property type="match status" value="1"/>
</dbReference>
<dbReference type="SUPFAM" id="SSF52980">
    <property type="entry name" value="Restriction endonuclease-like"/>
    <property type="match status" value="1"/>
</dbReference>
<sequence length="116" mass="13686">MNNKTKIGKEKEDIAVEYLKNKGYQIIARNFKSRFGEIDIIAKDKNTIIIVEVRSKSYDSFGYPQETITKSKIEKIIKTTYQFLSKNDIYFEELRFDVIAILKDNILHIENAFEIR</sequence>